<keyword evidence="8 9" id="KW-0472">Membrane</keyword>
<evidence type="ECO:0000256" key="5">
    <source>
        <dbReference type="ARBA" id="ARBA00022792"/>
    </source>
</evidence>
<keyword evidence="6 9" id="KW-1133">Transmembrane helix</keyword>
<evidence type="ECO:0000256" key="4">
    <source>
        <dbReference type="ARBA" id="ARBA00022692"/>
    </source>
</evidence>
<proteinExistence type="inferred from homology"/>
<reference evidence="10 11" key="1">
    <citation type="submission" date="2023-01" db="EMBL/GenBank/DDBJ databases">
        <title>Analysis of 21 Apiospora genomes using comparative genomics revels a genus with tremendous synthesis potential of carbohydrate active enzymes and secondary metabolites.</title>
        <authorList>
            <person name="Sorensen T."/>
        </authorList>
    </citation>
    <scope>NUCLEOTIDE SEQUENCE [LARGE SCALE GENOMIC DNA]</scope>
    <source>
        <strain evidence="10 11">CBS 20057</strain>
    </source>
</reference>
<evidence type="ECO:0000313" key="10">
    <source>
        <dbReference type="EMBL" id="KAK8008736.1"/>
    </source>
</evidence>
<evidence type="ECO:0000256" key="1">
    <source>
        <dbReference type="ARBA" id="ARBA00004448"/>
    </source>
</evidence>
<keyword evidence="7 9" id="KW-0496">Mitochondrion</keyword>
<comment type="caution">
    <text evidence="10">The sequence shown here is derived from an EMBL/GenBank/DDBJ whole genome shotgun (WGS) entry which is preliminary data.</text>
</comment>
<keyword evidence="5 9" id="KW-0999">Mitochondrion inner membrane</keyword>
<accession>A0ABR1RDU6</accession>
<feature type="transmembrane region" description="Helical" evidence="9">
    <location>
        <begin position="125"/>
        <end position="143"/>
    </location>
</feature>
<comment type="similarity">
    <text evidence="2 9">Belongs to the mitochondrial pyruvate carrier (MPC) (TC 2.A.105) family.</text>
</comment>
<comment type="function">
    <text evidence="9">Mediates the uptake of pyruvate into mitochondria.</text>
</comment>
<evidence type="ECO:0000256" key="3">
    <source>
        <dbReference type="ARBA" id="ARBA00022448"/>
    </source>
</evidence>
<dbReference type="Pfam" id="PF03650">
    <property type="entry name" value="MPC"/>
    <property type="match status" value="1"/>
</dbReference>
<dbReference type="EMBL" id="JAQQWI010000016">
    <property type="protein sequence ID" value="KAK8008736.1"/>
    <property type="molecule type" value="Genomic_DNA"/>
</dbReference>
<dbReference type="PANTHER" id="PTHR14154">
    <property type="entry name" value="UPF0041 BRAIN PROTEIN 44-RELATED"/>
    <property type="match status" value="1"/>
</dbReference>
<name>A0ABR1RDU6_9PEZI</name>
<keyword evidence="3 9" id="KW-0813">Transport</keyword>
<gene>
    <name evidence="10" type="ORF">PG991_011287</name>
</gene>
<evidence type="ECO:0000256" key="6">
    <source>
        <dbReference type="ARBA" id="ARBA00022989"/>
    </source>
</evidence>
<dbReference type="Proteomes" id="UP001396898">
    <property type="component" value="Unassembled WGS sequence"/>
</dbReference>
<keyword evidence="11" id="KW-1185">Reference proteome</keyword>
<keyword evidence="4 9" id="KW-0812">Transmembrane</keyword>
<evidence type="ECO:0000256" key="7">
    <source>
        <dbReference type="ARBA" id="ARBA00023128"/>
    </source>
</evidence>
<evidence type="ECO:0000256" key="2">
    <source>
        <dbReference type="ARBA" id="ARBA00006416"/>
    </source>
</evidence>
<dbReference type="InterPro" id="IPR005336">
    <property type="entry name" value="MPC"/>
</dbReference>
<evidence type="ECO:0000256" key="9">
    <source>
        <dbReference type="RuleBase" id="RU363100"/>
    </source>
</evidence>
<evidence type="ECO:0000313" key="11">
    <source>
        <dbReference type="Proteomes" id="UP001396898"/>
    </source>
</evidence>
<sequence length="179" mass="19683">MSATTTTLFRAARPAIFQQAATRTAFTTGRANAFRNFSQKAGRRYQSTAAGEAPPAGWFSRMWNSPVGFKTVHFWAPVMKWALVIAGISDFARPAEKLSLTQNAALTSTGLIWTRWCTIITPKNYLLAAVNGFLAIVGIVQCSRIGMYYRSQKGLPATADEVKEEAKEKVEKVKDAVKS</sequence>
<protein>
    <recommendedName>
        <fullName evidence="9">Mitochondrial pyruvate carrier</fullName>
    </recommendedName>
</protein>
<comment type="caution">
    <text evidence="9">Lacks conserved residue(s) required for the propagation of feature annotation.</text>
</comment>
<evidence type="ECO:0000256" key="8">
    <source>
        <dbReference type="ARBA" id="ARBA00023136"/>
    </source>
</evidence>
<organism evidence="10 11">
    <name type="scientific">Apiospora marii</name>
    <dbReference type="NCBI Taxonomy" id="335849"/>
    <lineage>
        <taxon>Eukaryota</taxon>
        <taxon>Fungi</taxon>
        <taxon>Dikarya</taxon>
        <taxon>Ascomycota</taxon>
        <taxon>Pezizomycotina</taxon>
        <taxon>Sordariomycetes</taxon>
        <taxon>Xylariomycetidae</taxon>
        <taxon>Amphisphaeriales</taxon>
        <taxon>Apiosporaceae</taxon>
        <taxon>Apiospora</taxon>
    </lineage>
</organism>
<comment type="subcellular location">
    <subcellularLocation>
        <location evidence="1 9">Mitochondrion inner membrane</location>
        <topology evidence="1 9">Multi-pass membrane protein</topology>
    </subcellularLocation>
</comment>